<organism evidence="1 2">
    <name type="scientific">Reticulomyxa filosa</name>
    <dbReference type="NCBI Taxonomy" id="46433"/>
    <lineage>
        <taxon>Eukaryota</taxon>
        <taxon>Sar</taxon>
        <taxon>Rhizaria</taxon>
        <taxon>Retaria</taxon>
        <taxon>Foraminifera</taxon>
        <taxon>Monothalamids</taxon>
        <taxon>Reticulomyxidae</taxon>
        <taxon>Reticulomyxa</taxon>
    </lineage>
</organism>
<comment type="caution">
    <text evidence="1">The sequence shown here is derived from an EMBL/GenBank/DDBJ whole genome shotgun (WGS) entry which is preliminary data.</text>
</comment>
<protein>
    <submittedName>
        <fullName evidence="1">Uncharacterized protein</fullName>
    </submittedName>
</protein>
<sequence length="328" mass="37289">MYYTDLRMYFPLLLSQGREVDLGMGWFACYVNNSSVFIVGSQQNGFYCIDETRQCLELLPLNVKSFDQIEKTAASFLTSNLQQHFSWFLLSDVKDLFLPAQNSTINQSIPLVLLSYIGKNLSTPFNLTTSWGRYQFMLRTNDSNLVQLLPICRLGGVFLDNDARCIFVIGYSYSLINRIKKKGTQLTLHGFYVSFCGDVIRHNEIWTHQCSVLDTMIIVANPLRGSLAPISITKYNSMWHLHFTLSNDNKSLPYFISVSIELDLIHLVTCAVMMNESETSAVIDPNIGDHLIQLSNRRCYSRAPFNYGCFLLPEPGIMSSFFTATSNC</sequence>
<dbReference type="Proteomes" id="UP000023152">
    <property type="component" value="Unassembled WGS sequence"/>
</dbReference>
<gene>
    <name evidence="1" type="ORF">RFI_11945</name>
</gene>
<name>X6NIL8_RETFI</name>
<dbReference type="AlphaFoldDB" id="X6NIL8"/>
<reference evidence="1 2" key="1">
    <citation type="journal article" date="2013" name="Curr. Biol.">
        <title>The Genome of the Foraminiferan Reticulomyxa filosa.</title>
        <authorList>
            <person name="Glockner G."/>
            <person name="Hulsmann N."/>
            <person name="Schleicher M."/>
            <person name="Noegel A.A."/>
            <person name="Eichinger L."/>
            <person name="Gallinger C."/>
            <person name="Pawlowski J."/>
            <person name="Sierra R."/>
            <person name="Euteneuer U."/>
            <person name="Pillet L."/>
            <person name="Moustafa A."/>
            <person name="Platzer M."/>
            <person name="Groth M."/>
            <person name="Szafranski K."/>
            <person name="Schliwa M."/>
        </authorList>
    </citation>
    <scope>NUCLEOTIDE SEQUENCE [LARGE SCALE GENOMIC DNA]</scope>
</reference>
<dbReference type="EMBL" id="ASPP01008701">
    <property type="protein sequence ID" value="ETO25192.1"/>
    <property type="molecule type" value="Genomic_DNA"/>
</dbReference>
<accession>X6NIL8</accession>
<evidence type="ECO:0000313" key="1">
    <source>
        <dbReference type="EMBL" id="ETO25192.1"/>
    </source>
</evidence>
<evidence type="ECO:0000313" key="2">
    <source>
        <dbReference type="Proteomes" id="UP000023152"/>
    </source>
</evidence>
<keyword evidence="2" id="KW-1185">Reference proteome</keyword>
<proteinExistence type="predicted"/>